<dbReference type="RefSeq" id="WP_030064323.1">
    <property type="nucleotide sequence ID" value="NZ_JRKI01000029.1"/>
</dbReference>
<dbReference type="Gene3D" id="3.40.50.2000">
    <property type="entry name" value="Glycogen Phosphorylase B"/>
    <property type="match status" value="2"/>
</dbReference>
<keyword evidence="2 3" id="KW-0808">Transferase</keyword>
<organism evidence="3 4">
    <name type="scientific">Streptomyces natalensis ATCC 27448</name>
    <dbReference type="NCBI Taxonomy" id="1240678"/>
    <lineage>
        <taxon>Bacteria</taxon>
        <taxon>Bacillati</taxon>
        <taxon>Actinomycetota</taxon>
        <taxon>Actinomycetes</taxon>
        <taxon>Kitasatosporales</taxon>
        <taxon>Streptomycetaceae</taxon>
        <taxon>Streptomyces</taxon>
    </lineage>
</organism>
<dbReference type="GO" id="GO:0008194">
    <property type="term" value="F:UDP-glycosyltransferase activity"/>
    <property type="evidence" value="ECO:0007669"/>
    <property type="project" value="InterPro"/>
</dbReference>
<accession>A0A0D7CKL0</accession>
<keyword evidence="1" id="KW-0328">Glycosyltransferase</keyword>
<reference evidence="3 4" key="1">
    <citation type="submission" date="2014-09" db="EMBL/GenBank/DDBJ databases">
        <title>Draft genome sequence of Streptomyces natalensis ATCC 27448, producer of the antifungal pimaricin.</title>
        <authorList>
            <person name="Mendes M.V."/>
            <person name="Beites T."/>
            <person name="Pires S."/>
            <person name="Santos C.L."/>
            <person name="Moradas-Ferreira P."/>
        </authorList>
    </citation>
    <scope>NUCLEOTIDE SEQUENCE [LARGE SCALE GENOMIC DNA]</scope>
    <source>
        <strain evidence="3 4">ATCC 27448</strain>
    </source>
</reference>
<dbReference type="AlphaFoldDB" id="A0A0D7CKL0"/>
<dbReference type="Proteomes" id="UP000032458">
    <property type="component" value="Unassembled WGS sequence"/>
</dbReference>
<evidence type="ECO:0000256" key="1">
    <source>
        <dbReference type="ARBA" id="ARBA00022676"/>
    </source>
</evidence>
<dbReference type="Pfam" id="PF00201">
    <property type="entry name" value="UDPGT"/>
    <property type="match status" value="1"/>
</dbReference>
<evidence type="ECO:0000313" key="3">
    <source>
        <dbReference type="EMBL" id="KIZ15987.1"/>
    </source>
</evidence>
<protein>
    <submittedName>
        <fullName evidence="3">MGT family glycosyltransferase</fullName>
    </submittedName>
</protein>
<evidence type="ECO:0000256" key="2">
    <source>
        <dbReference type="ARBA" id="ARBA00022679"/>
    </source>
</evidence>
<sequence>MESARRPILFVSLPESGLLNPLLVLAGELSRQGVEDLWFATDEPRRNDVKRIAEGSPVEFASLGEVDSEMSAVTWSDEVYREVTQPSRFKAHRAVVRHTYRPGLQAEKFRRLQAVIDEVQPALMVIDCISGFAVDAAIARNIPYVLSVPFLPSNVLTAHTHFAKSYTPRGFPVPHTGLSRRMTLAQRVANELFKLRTFAMFLNPRLGKVLAEDNRRRNELGLPKASFMARIEHADLVLCNSLAELDYPFDIPEKMRLVGAMVPPLPEAPDDQDLSRWLDAQSSVVYVGLGTITRLTREQVGSMVEVARRLEDRHQVLWKLPSEQQHLLPPRESLPGNLRVESWVPSQMDVLAHPHVKVFFTHGGGNGFNEGMYFGKPLVVRPLWVDCYDQAVRGQDFGLSLTLDRPQTIDVNDVVDKLTRVLGTPSFYEKAERRAALMRSAGGRETAAGLVLSLPALA</sequence>
<dbReference type="CDD" id="cd03784">
    <property type="entry name" value="GT1_Gtf-like"/>
    <property type="match status" value="1"/>
</dbReference>
<dbReference type="SUPFAM" id="SSF53756">
    <property type="entry name" value="UDP-Glycosyltransferase/glycogen phosphorylase"/>
    <property type="match status" value="1"/>
</dbReference>
<name>A0A0D7CKL0_9ACTN</name>
<dbReference type="EMBL" id="JRKI01000029">
    <property type="protein sequence ID" value="KIZ15987.1"/>
    <property type="molecule type" value="Genomic_DNA"/>
</dbReference>
<dbReference type="PANTHER" id="PTHR48043">
    <property type="entry name" value="EG:EG0003.4 PROTEIN-RELATED"/>
    <property type="match status" value="1"/>
</dbReference>
<dbReference type="PANTHER" id="PTHR48043:SF145">
    <property type="entry name" value="FI06409P-RELATED"/>
    <property type="match status" value="1"/>
</dbReference>
<proteinExistence type="predicted"/>
<comment type="caution">
    <text evidence="3">The sequence shown here is derived from an EMBL/GenBank/DDBJ whole genome shotgun (WGS) entry which is preliminary data.</text>
</comment>
<keyword evidence="4" id="KW-1185">Reference proteome</keyword>
<evidence type="ECO:0000313" key="4">
    <source>
        <dbReference type="Proteomes" id="UP000032458"/>
    </source>
</evidence>
<gene>
    <name evidence="3" type="ORF">SNA_22320</name>
</gene>
<dbReference type="PATRIC" id="fig|1240678.4.peg.4760"/>
<dbReference type="InterPro" id="IPR002213">
    <property type="entry name" value="UDP_glucos_trans"/>
</dbReference>
<dbReference type="InterPro" id="IPR050271">
    <property type="entry name" value="UDP-glycosyltransferase"/>
</dbReference>